<keyword evidence="4" id="KW-0804">Transcription</keyword>
<sequence length="437" mass="47898">MEEDMEDDVYERRAESSATSSTVDKPMISLDEGVTFETGLSGDEDDEDDGDGPRKKTRTNSGDSQGGRRSIHIEYIENKARRHITFSKRRAGIMKKAYELSVLTGTQVLLLVVSETGLVYTYTTPKLEPLVTQTEGKNLIQACLNAPEGVAPGGEPLGSGGMTTGARSKAKLRSSNQGAAIRHKDELVVPPRPTISSPQNFVDPNSATLNVSDKPLSHLPKQSTPLKPKAKPSSARKPPSSSSSTRRPKKNAQRSPSPTSTHTSLPEPINHLIGSEFSEDGRKTPPITEDMLHAVEQAKMRQMKEEGPGQPGEYRPLPPHSSYLQPQHQQLYDQHLQPSAGFHLPPDQAPSQQQQQAQLRNQPNIPPPNSHQHNPHQSHSHSQQIHPYYHPDRSNSYSNHTSPANTVEEAPPAMAAQTDGYGYTIERDGQDIGAWGT</sequence>
<feature type="compositionally biased region" description="Low complexity" evidence="6">
    <location>
        <begin position="223"/>
        <end position="245"/>
    </location>
</feature>
<dbReference type="GO" id="GO:0000981">
    <property type="term" value="F:DNA-binding transcription factor activity, RNA polymerase II-specific"/>
    <property type="evidence" value="ECO:0007669"/>
    <property type="project" value="InterPro"/>
</dbReference>
<dbReference type="GO" id="GO:0045944">
    <property type="term" value="P:positive regulation of transcription by RNA polymerase II"/>
    <property type="evidence" value="ECO:0007669"/>
    <property type="project" value="InterPro"/>
</dbReference>
<dbReference type="SUPFAM" id="SSF55455">
    <property type="entry name" value="SRF-like"/>
    <property type="match status" value="1"/>
</dbReference>
<keyword evidence="2" id="KW-0805">Transcription regulation</keyword>
<dbReference type="InterPro" id="IPR002100">
    <property type="entry name" value="TF_MADSbox"/>
</dbReference>
<accession>A0A0F7SNQ8</accession>
<evidence type="ECO:0000256" key="1">
    <source>
        <dbReference type="ARBA" id="ARBA00004123"/>
    </source>
</evidence>
<feature type="region of interest" description="Disordered" evidence="6">
    <location>
        <begin position="1"/>
        <end position="70"/>
    </location>
</feature>
<dbReference type="InterPro" id="IPR036879">
    <property type="entry name" value="TF_MADSbox_sf"/>
</dbReference>
<feature type="compositionally biased region" description="Polar residues" evidence="6">
    <location>
        <begin position="322"/>
        <end position="332"/>
    </location>
</feature>
<dbReference type="AlphaFoldDB" id="A0A0F7SNQ8"/>
<proteinExistence type="predicted"/>
<evidence type="ECO:0000256" key="6">
    <source>
        <dbReference type="SAM" id="MobiDB-lite"/>
    </source>
</evidence>
<feature type="compositionally biased region" description="Polar residues" evidence="6">
    <location>
        <begin position="394"/>
        <end position="405"/>
    </location>
</feature>
<feature type="compositionally biased region" description="Polar residues" evidence="6">
    <location>
        <begin position="194"/>
        <end position="211"/>
    </location>
</feature>
<comment type="subcellular location">
    <subcellularLocation>
        <location evidence="1">Nucleus</location>
    </subcellularLocation>
</comment>
<evidence type="ECO:0000256" key="4">
    <source>
        <dbReference type="ARBA" id="ARBA00023163"/>
    </source>
</evidence>
<dbReference type="PROSITE" id="PS00350">
    <property type="entry name" value="MADS_BOX_1"/>
    <property type="match status" value="1"/>
</dbReference>
<keyword evidence="3" id="KW-0238">DNA-binding</keyword>
<evidence type="ECO:0000256" key="2">
    <source>
        <dbReference type="ARBA" id="ARBA00023015"/>
    </source>
</evidence>
<dbReference type="InterPro" id="IPR033897">
    <property type="entry name" value="SRF-like_MADS-box"/>
</dbReference>
<dbReference type="PANTHER" id="PTHR48019">
    <property type="entry name" value="SERUM RESPONSE FACTOR HOMOLOG"/>
    <property type="match status" value="1"/>
</dbReference>
<reference evidence="8" key="1">
    <citation type="submission" date="2014-08" db="EMBL/GenBank/DDBJ databases">
        <authorList>
            <person name="Sharma Rahul"/>
            <person name="Thines Marco"/>
        </authorList>
    </citation>
    <scope>NUCLEOTIDE SEQUENCE</scope>
</reference>
<dbReference type="PRINTS" id="PR00404">
    <property type="entry name" value="MADSDOMAIN"/>
</dbReference>
<feature type="domain" description="MADS-box" evidence="7">
    <location>
        <begin position="66"/>
        <end position="126"/>
    </location>
</feature>
<dbReference type="SMART" id="SM00432">
    <property type="entry name" value="MADS"/>
    <property type="match status" value="1"/>
</dbReference>
<feature type="region of interest" description="Disordered" evidence="6">
    <location>
        <begin position="299"/>
        <end position="437"/>
    </location>
</feature>
<dbReference type="Pfam" id="PF00319">
    <property type="entry name" value="SRF-TF"/>
    <property type="match status" value="1"/>
</dbReference>
<feature type="compositionally biased region" description="Low complexity" evidence="6">
    <location>
        <begin position="344"/>
        <end position="363"/>
    </location>
</feature>
<keyword evidence="5" id="KW-0539">Nucleus</keyword>
<feature type="compositionally biased region" description="Low complexity" evidence="6">
    <location>
        <begin position="255"/>
        <end position="268"/>
    </location>
</feature>
<feature type="compositionally biased region" description="Gly residues" evidence="6">
    <location>
        <begin position="154"/>
        <end position="163"/>
    </location>
</feature>
<evidence type="ECO:0000256" key="3">
    <source>
        <dbReference type="ARBA" id="ARBA00023125"/>
    </source>
</evidence>
<dbReference type="FunFam" id="3.40.1810.10:FF:000002">
    <property type="entry name" value="Serum response factor b"/>
    <property type="match status" value="1"/>
</dbReference>
<evidence type="ECO:0000313" key="8">
    <source>
        <dbReference type="EMBL" id="CED83692.1"/>
    </source>
</evidence>
<organism evidence="8">
    <name type="scientific">Phaffia rhodozyma</name>
    <name type="common">Yeast</name>
    <name type="synonym">Xanthophyllomyces dendrorhous</name>
    <dbReference type="NCBI Taxonomy" id="264483"/>
    <lineage>
        <taxon>Eukaryota</taxon>
        <taxon>Fungi</taxon>
        <taxon>Dikarya</taxon>
        <taxon>Basidiomycota</taxon>
        <taxon>Agaricomycotina</taxon>
        <taxon>Tremellomycetes</taxon>
        <taxon>Cystofilobasidiales</taxon>
        <taxon>Mrakiaceae</taxon>
        <taxon>Phaffia</taxon>
    </lineage>
</organism>
<dbReference type="GO" id="GO:0005634">
    <property type="term" value="C:nucleus"/>
    <property type="evidence" value="ECO:0007669"/>
    <property type="project" value="UniProtKB-SubCell"/>
</dbReference>
<dbReference type="CDD" id="cd00266">
    <property type="entry name" value="MADS_SRF_like"/>
    <property type="match status" value="1"/>
</dbReference>
<dbReference type="Gene3D" id="3.40.1810.10">
    <property type="entry name" value="Transcription factor, MADS-box"/>
    <property type="match status" value="1"/>
</dbReference>
<protein>
    <submittedName>
        <fullName evidence="8">Srf-tf-domain-containing protein</fullName>
    </submittedName>
</protein>
<dbReference type="PROSITE" id="PS50066">
    <property type="entry name" value="MADS_BOX_2"/>
    <property type="match status" value="1"/>
</dbReference>
<dbReference type="InterPro" id="IPR050142">
    <property type="entry name" value="MADS-box/MEF2_TF"/>
</dbReference>
<evidence type="ECO:0000256" key="5">
    <source>
        <dbReference type="ARBA" id="ARBA00023242"/>
    </source>
</evidence>
<name>A0A0F7SNQ8_PHARH</name>
<dbReference type="EMBL" id="LN483157">
    <property type="protein sequence ID" value="CED83692.1"/>
    <property type="molecule type" value="Genomic_DNA"/>
</dbReference>
<feature type="region of interest" description="Disordered" evidence="6">
    <location>
        <begin position="154"/>
        <end position="286"/>
    </location>
</feature>
<evidence type="ECO:0000259" key="7">
    <source>
        <dbReference type="PROSITE" id="PS50066"/>
    </source>
</evidence>
<dbReference type="GO" id="GO:0046983">
    <property type="term" value="F:protein dimerization activity"/>
    <property type="evidence" value="ECO:0007669"/>
    <property type="project" value="InterPro"/>
</dbReference>
<dbReference type="GO" id="GO:0000987">
    <property type="term" value="F:cis-regulatory region sequence-specific DNA binding"/>
    <property type="evidence" value="ECO:0007669"/>
    <property type="project" value="InterPro"/>
</dbReference>